<dbReference type="HOGENOM" id="CLU_026673_20_2_1"/>
<dbReference type="PANTHER" id="PTHR42683">
    <property type="entry name" value="ALDEHYDE REDUCTASE"/>
    <property type="match status" value="1"/>
</dbReference>
<dbReference type="Proteomes" id="UP000007431">
    <property type="component" value="Unassembled WGS sequence"/>
</dbReference>
<evidence type="ECO:0000256" key="4">
    <source>
        <dbReference type="ARBA" id="ARBA00023002"/>
    </source>
</evidence>
<dbReference type="Gene3D" id="3.90.180.10">
    <property type="entry name" value="Medium-chain alcohol dehydrogenases, catalytic domain"/>
    <property type="match status" value="1"/>
</dbReference>
<evidence type="ECO:0000259" key="6">
    <source>
        <dbReference type="SMART" id="SM00829"/>
    </source>
</evidence>
<gene>
    <name evidence="7" type="ORF">SCHCODRAFT_236620</name>
</gene>
<dbReference type="Pfam" id="PF08240">
    <property type="entry name" value="ADH_N"/>
    <property type="match status" value="1"/>
</dbReference>
<dbReference type="OMA" id="ASRGTCI"/>
<dbReference type="InterPro" id="IPR020843">
    <property type="entry name" value="ER"/>
</dbReference>
<dbReference type="Pfam" id="PF00107">
    <property type="entry name" value="ADH_zinc_N"/>
    <property type="match status" value="1"/>
</dbReference>
<dbReference type="VEuPathDB" id="FungiDB:SCHCODRAFT_02670449"/>
<evidence type="ECO:0000256" key="2">
    <source>
        <dbReference type="ARBA" id="ARBA00022723"/>
    </source>
</evidence>
<comment type="cofactor">
    <cofactor evidence="1 5">
        <name>Zn(2+)</name>
        <dbReference type="ChEBI" id="CHEBI:29105"/>
    </cofactor>
</comment>
<dbReference type="PROSITE" id="PS00059">
    <property type="entry name" value="ADH_ZINC"/>
    <property type="match status" value="1"/>
</dbReference>
<dbReference type="FunFam" id="3.40.50.720:FF:000022">
    <property type="entry name" value="Cinnamyl alcohol dehydrogenase"/>
    <property type="match status" value="1"/>
</dbReference>
<proteinExistence type="inferred from homology"/>
<evidence type="ECO:0000256" key="5">
    <source>
        <dbReference type="RuleBase" id="RU361277"/>
    </source>
</evidence>
<dbReference type="InterPro" id="IPR047109">
    <property type="entry name" value="CAD-like"/>
</dbReference>
<sequence>MATTVKAYGVTGPNEQLKPLFIERRAPDDNDVVIDIKYAGVCHSDIHTLRGDWGEIPFPMVVGHEITGVVRSVGKNVTKFKVGQNVGVGTLVNSCRTCENCKDGEEPYCLGNDELPGYVATYNSKDWKANWTPTKGGYSQMIVVDQDFVLSIPDGMSLDKAAPLLCAGITMYSPLRYWNAGPGKRVAIIGLGGLGHIGVKIAKALGAEVTVLSQSLSKKELGLKLGADQYFATADAQTFETLKGHFDLILSTVSADLDFDQYLSLLRRNGSLVEVGLPEEPMKVHAFSLVLGRRSISGSSVGGLKETQEMLDFCAKHDIAADIETIPASYINEAWERVLKSDVRFRFVIDIATLVWSRDSDDSQVYRLLEISPVPPGEHMVIRPAGAILVAYPRFCVQKPPLGDVLYLLQIFRGDLLMIHGHLIDLHDVRIQ</sequence>
<evidence type="ECO:0000256" key="3">
    <source>
        <dbReference type="ARBA" id="ARBA00022833"/>
    </source>
</evidence>
<dbReference type="InterPro" id="IPR011032">
    <property type="entry name" value="GroES-like_sf"/>
</dbReference>
<comment type="similarity">
    <text evidence="5">Belongs to the zinc-containing alcohol dehydrogenase family.</text>
</comment>
<dbReference type="CDD" id="cd05283">
    <property type="entry name" value="CAD1"/>
    <property type="match status" value="1"/>
</dbReference>
<dbReference type="GeneID" id="9594125"/>
<dbReference type="EMBL" id="GL377309">
    <property type="protein sequence ID" value="EFI94882.1"/>
    <property type="molecule type" value="Genomic_DNA"/>
</dbReference>
<dbReference type="KEGG" id="scm:SCHCO_02670449"/>
<keyword evidence="2 5" id="KW-0479">Metal-binding</keyword>
<dbReference type="InterPro" id="IPR013149">
    <property type="entry name" value="ADH-like_C"/>
</dbReference>
<feature type="domain" description="Enoyl reductase (ER)" evidence="6">
    <location>
        <begin position="12"/>
        <end position="382"/>
    </location>
</feature>
<protein>
    <recommendedName>
        <fullName evidence="6">Enoyl reductase (ER) domain-containing protein</fullName>
    </recommendedName>
</protein>
<dbReference type="Gene3D" id="3.40.50.720">
    <property type="entry name" value="NAD(P)-binding Rossmann-like Domain"/>
    <property type="match status" value="1"/>
</dbReference>
<dbReference type="SUPFAM" id="SSF51735">
    <property type="entry name" value="NAD(P)-binding Rossmann-fold domains"/>
    <property type="match status" value="1"/>
</dbReference>
<dbReference type="SUPFAM" id="SSF50129">
    <property type="entry name" value="GroES-like"/>
    <property type="match status" value="1"/>
</dbReference>
<keyword evidence="3 5" id="KW-0862">Zinc</keyword>
<dbReference type="InParanoid" id="D8QC67"/>
<dbReference type="eggNOG" id="KOG0023">
    <property type="taxonomic scope" value="Eukaryota"/>
</dbReference>
<dbReference type="GO" id="GO:0008270">
    <property type="term" value="F:zinc ion binding"/>
    <property type="evidence" value="ECO:0007669"/>
    <property type="project" value="InterPro"/>
</dbReference>
<keyword evidence="8" id="KW-1185">Reference proteome</keyword>
<dbReference type="STRING" id="578458.D8QC67"/>
<keyword evidence="4" id="KW-0560">Oxidoreductase</keyword>
<name>D8QC67_SCHCM</name>
<evidence type="ECO:0000256" key="1">
    <source>
        <dbReference type="ARBA" id="ARBA00001947"/>
    </source>
</evidence>
<dbReference type="InterPro" id="IPR036291">
    <property type="entry name" value="NAD(P)-bd_dom_sf"/>
</dbReference>
<reference evidence="7 8" key="1">
    <citation type="journal article" date="2010" name="Nat. Biotechnol.">
        <title>Genome sequence of the model mushroom Schizophyllum commune.</title>
        <authorList>
            <person name="Ohm R.A."/>
            <person name="de Jong J.F."/>
            <person name="Lugones L.G."/>
            <person name="Aerts A."/>
            <person name="Kothe E."/>
            <person name="Stajich J.E."/>
            <person name="de Vries R.P."/>
            <person name="Record E."/>
            <person name="Levasseur A."/>
            <person name="Baker S.E."/>
            <person name="Bartholomew K.A."/>
            <person name="Coutinho P.M."/>
            <person name="Erdmann S."/>
            <person name="Fowler T.J."/>
            <person name="Gathman A.C."/>
            <person name="Lombard V."/>
            <person name="Henrissat B."/>
            <person name="Knabe N."/>
            <person name="Kuees U."/>
            <person name="Lilly W.W."/>
            <person name="Lindquist E."/>
            <person name="Lucas S."/>
            <person name="Magnuson J.K."/>
            <person name="Piumi F."/>
            <person name="Raudaskoski M."/>
            <person name="Salamov A."/>
            <person name="Schmutz J."/>
            <person name="Schwarze F.W.M.R."/>
            <person name="vanKuyk P.A."/>
            <person name="Horton J.S."/>
            <person name="Grigoriev I.V."/>
            <person name="Woesten H.A.B."/>
        </authorList>
    </citation>
    <scope>NUCLEOTIDE SEQUENCE [LARGE SCALE GENOMIC DNA]</scope>
    <source>
        <strain evidence="8">H4-8 / FGSC 9210</strain>
    </source>
</reference>
<dbReference type="InterPro" id="IPR013154">
    <property type="entry name" value="ADH-like_N"/>
</dbReference>
<dbReference type="AlphaFoldDB" id="D8QC67"/>
<evidence type="ECO:0000313" key="7">
    <source>
        <dbReference type="EMBL" id="EFI94882.1"/>
    </source>
</evidence>
<dbReference type="GO" id="GO:0016616">
    <property type="term" value="F:oxidoreductase activity, acting on the CH-OH group of donors, NAD or NADP as acceptor"/>
    <property type="evidence" value="ECO:0007669"/>
    <property type="project" value="InterPro"/>
</dbReference>
<dbReference type="InterPro" id="IPR002328">
    <property type="entry name" value="ADH_Zn_CS"/>
</dbReference>
<organism evidence="8">
    <name type="scientific">Schizophyllum commune (strain H4-8 / FGSC 9210)</name>
    <name type="common">Split gill fungus</name>
    <dbReference type="NCBI Taxonomy" id="578458"/>
    <lineage>
        <taxon>Eukaryota</taxon>
        <taxon>Fungi</taxon>
        <taxon>Dikarya</taxon>
        <taxon>Basidiomycota</taxon>
        <taxon>Agaricomycotina</taxon>
        <taxon>Agaricomycetes</taxon>
        <taxon>Agaricomycetidae</taxon>
        <taxon>Agaricales</taxon>
        <taxon>Schizophyllaceae</taxon>
        <taxon>Schizophyllum</taxon>
    </lineage>
</organism>
<dbReference type="RefSeq" id="XP_003029785.1">
    <property type="nucleotide sequence ID" value="XM_003029739.1"/>
</dbReference>
<dbReference type="SMART" id="SM00829">
    <property type="entry name" value="PKS_ER"/>
    <property type="match status" value="1"/>
</dbReference>
<evidence type="ECO:0000313" key="8">
    <source>
        <dbReference type="Proteomes" id="UP000007431"/>
    </source>
</evidence>
<dbReference type="OrthoDB" id="1879366at2759"/>
<accession>D8QC67</accession>